<dbReference type="AlphaFoldDB" id="A0A1Y5TNN8"/>
<evidence type="ECO:0000313" key="3">
    <source>
        <dbReference type="EMBL" id="SLN64658.1"/>
    </source>
</evidence>
<evidence type="ECO:0000313" key="4">
    <source>
        <dbReference type="Proteomes" id="UP000193900"/>
    </source>
</evidence>
<keyword evidence="4" id="KW-1185">Reference proteome</keyword>
<dbReference type="RefSeq" id="WP_085879840.1">
    <property type="nucleotide sequence ID" value="NZ_FWFZ01000017.1"/>
</dbReference>
<name>A0A1Y5TNN8_9RHOB</name>
<sequence>MKVRLAAIACASVGGALLGPPALAVPLTQTPGRALPSLSDTAEPGSSYTDLYGLPTFGAGADTGTVSGEDGRGSLMTGPGGVGDGLSGFSGPVPDPRRDDADANGSMGSFFDLAPGGEF</sequence>
<feature type="region of interest" description="Disordered" evidence="1">
    <location>
        <begin position="62"/>
        <end position="119"/>
    </location>
</feature>
<keyword evidence="2" id="KW-0732">Signal</keyword>
<reference evidence="3 4" key="1">
    <citation type="submission" date="2017-03" db="EMBL/GenBank/DDBJ databases">
        <authorList>
            <person name="Afonso C.L."/>
            <person name="Miller P.J."/>
            <person name="Scott M.A."/>
            <person name="Spackman E."/>
            <person name="Goraichik I."/>
            <person name="Dimitrov K.M."/>
            <person name="Suarez D.L."/>
            <person name="Swayne D.E."/>
        </authorList>
    </citation>
    <scope>NUCLEOTIDE SEQUENCE [LARGE SCALE GENOMIC DNA]</scope>
    <source>
        <strain evidence="3 4">CECT 7023</strain>
    </source>
</reference>
<feature type="compositionally biased region" description="Gly residues" evidence="1">
    <location>
        <begin position="78"/>
        <end position="88"/>
    </location>
</feature>
<evidence type="ECO:0000256" key="1">
    <source>
        <dbReference type="SAM" id="MobiDB-lite"/>
    </source>
</evidence>
<feature type="chain" id="PRO_5012802852" evidence="2">
    <location>
        <begin position="25"/>
        <end position="119"/>
    </location>
</feature>
<evidence type="ECO:0000256" key="2">
    <source>
        <dbReference type="SAM" id="SignalP"/>
    </source>
</evidence>
<feature type="signal peptide" evidence="2">
    <location>
        <begin position="1"/>
        <end position="24"/>
    </location>
</feature>
<dbReference type="EMBL" id="FWFZ01000017">
    <property type="protein sequence ID" value="SLN64658.1"/>
    <property type="molecule type" value="Genomic_DNA"/>
</dbReference>
<dbReference type="Proteomes" id="UP000193900">
    <property type="component" value="Unassembled WGS sequence"/>
</dbReference>
<accession>A0A1Y5TNN8</accession>
<organism evidence="3 4">
    <name type="scientific">Roseisalinus antarcticus</name>
    <dbReference type="NCBI Taxonomy" id="254357"/>
    <lineage>
        <taxon>Bacteria</taxon>
        <taxon>Pseudomonadati</taxon>
        <taxon>Pseudomonadota</taxon>
        <taxon>Alphaproteobacteria</taxon>
        <taxon>Rhodobacterales</taxon>
        <taxon>Roseobacteraceae</taxon>
        <taxon>Roseisalinus</taxon>
    </lineage>
</organism>
<gene>
    <name evidence="3" type="ORF">ROA7023_03036</name>
</gene>
<proteinExistence type="predicted"/>
<protein>
    <submittedName>
        <fullName evidence="3">Uncharacterized protein</fullName>
    </submittedName>
</protein>